<accession>A0ABD0UHD0</accession>
<gene>
    <name evidence="1" type="ORF">M5K25_018172</name>
</gene>
<dbReference type="PANTHER" id="PTHR36773:SF1">
    <property type="entry name" value="EXPRESSED PROTEIN"/>
    <property type="match status" value="1"/>
</dbReference>
<dbReference type="AlphaFoldDB" id="A0ABD0UHD0"/>
<sequence>MAWESDPEDFSPAATIVPFDPPLPLLRGPVNAGPGDDASAGSFVLAFRDAASWRSAYRATESKIVEQCKAGARAGCSISVSNKCKTPLWKIILGTKQMDFKEREQCEEREMSSCMALAEDACISFAKVKCIPAFQDARIATESSSEVGNAALERVTVEEEGSTNYKGSKLMMDSFVDSTS</sequence>
<evidence type="ECO:0000313" key="2">
    <source>
        <dbReference type="Proteomes" id="UP001552299"/>
    </source>
</evidence>
<dbReference type="EMBL" id="JANQDX010000014">
    <property type="protein sequence ID" value="KAL0912212.1"/>
    <property type="molecule type" value="Genomic_DNA"/>
</dbReference>
<keyword evidence="2" id="KW-1185">Reference proteome</keyword>
<evidence type="ECO:0000313" key="1">
    <source>
        <dbReference type="EMBL" id="KAL0912212.1"/>
    </source>
</evidence>
<protein>
    <submittedName>
        <fullName evidence="1">Uncharacterized protein</fullName>
    </submittedName>
</protein>
<dbReference type="PANTHER" id="PTHR36773">
    <property type="entry name" value="EXPRESSED PROTEIN"/>
    <property type="match status" value="1"/>
</dbReference>
<reference evidence="1 2" key="1">
    <citation type="journal article" date="2024" name="Plant Biotechnol. J.">
        <title>Dendrobium thyrsiflorum genome and its molecular insights into genes involved in important horticultural traits.</title>
        <authorList>
            <person name="Chen B."/>
            <person name="Wang J.Y."/>
            <person name="Zheng P.J."/>
            <person name="Li K.L."/>
            <person name="Liang Y.M."/>
            <person name="Chen X.F."/>
            <person name="Zhang C."/>
            <person name="Zhao X."/>
            <person name="He X."/>
            <person name="Zhang G.Q."/>
            <person name="Liu Z.J."/>
            <person name="Xu Q."/>
        </authorList>
    </citation>
    <scope>NUCLEOTIDE SEQUENCE [LARGE SCALE GENOMIC DNA]</scope>
    <source>
        <strain evidence="1">GZMU011</strain>
    </source>
</reference>
<name>A0ABD0UHD0_DENTH</name>
<dbReference type="Proteomes" id="UP001552299">
    <property type="component" value="Unassembled WGS sequence"/>
</dbReference>
<proteinExistence type="predicted"/>
<comment type="caution">
    <text evidence="1">The sequence shown here is derived from an EMBL/GenBank/DDBJ whole genome shotgun (WGS) entry which is preliminary data.</text>
</comment>
<organism evidence="1 2">
    <name type="scientific">Dendrobium thyrsiflorum</name>
    <name type="common">Pinecone-like raceme dendrobium</name>
    <name type="synonym">Orchid</name>
    <dbReference type="NCBI Taxonomy" id="117978"/>
    <lineage>
        <taxon>Eukaryota</taxon>
        <taxon>Viridiplantae</taxon>
        <taxon>Streptophyta</taxon>
        <taxon>Embryophyta</taxon>
        <taxon>Tracheophyta</taxon>
        <taxon>Spermatophyta</taxon>
        <taxon>Magnoliopsida</taxon>
        <taxon>Liliopsida</taxon>
        <taxon>Asparagales</taxon>
        <taxon>Orchidaceae</taxon>
        <taxon>Epidendroideae</taxon>
        <taxon>Malaxideae</taxon>
        <taxon>Dendrobiinae</taxon>
        <taxon>Dendrobium</taxon>
    </lineage>
</organism>